<keyword evidence="2" id="KW-1185">Reference proteome</keyword>
<name>A0A4U1B5R0_9GAMM</name>
<organism evidence="1 2">
    <name type="scientific">Thalassotalea mangrovi</name>
    <dbReference type="NCBI Taxonomy" id="2572245"/>
    <lineage>
        <taxon>Bacteria</taxon>
        <taxon>Pseudomonadati</taxon>
        <taxon>Pseudomonadota</taxon>
        <taxon>Gammaproteobacteria</taxon>
        <taxon>Alteromonadales</taxon>
        <taxon>Colwelliaceae</taxon>
        <taxon>Thalassotalea</taxon>
    </lineage>
</organism>
<dbReference type="AlphaFoldDB" id="A0A4U1B5R0"/>
<dbReference type="EMBL" id="SWDB01000014">
    <property type="protein sequence ID" value="TKB45711.1"/>
    <property type="molecule type" value="Genomic_DNA"/>
</dbReference>
<sequence length="122" mass="14372">MTEKVLLNIDINGHDLTSNGALKELILGHFQHHKKQLHEFMSRVCQLYDLRALVATDSLAISEVKMEQDKGEITVDYTWSTHYGCDGYSREKTMHERWPFKIKENNIIFEMHMPELHVHHEL</sequence>
<accession>A0A4U1B5R0</accession>
<gene>
    <name evidence="1" type="ORF">E8M12_07195</name>
</gene>
<dbReference type="OrthoDB" id="6399871at2"/>
<comment type="caution">
    <text evidence="1">The sequence shown here is derived from an EMBL/GenBank/DDBJ whole genome shotgun (WGS) entry which is preliminary data.</text>
</comment>
<protein>
    <submittedName>
        <fullName evidence="1">Uncharacterized protein</fullName>
    </submittedName>
</protein>
<evidence type="ECO:0000313" key="1">
    <source>
        <dbReference type="EMBL" id="TKB45711.1"/>
    </source>
</evidence>
<evidence type="ECO:0000313" key="2">
    <source>
        <dbReference type="Proteomes" id="UP000307999"/>
    </source>
</evidence>
<dbReference type="RefSeq" id="WP_136735418.1">
    <property type="nucleotide sequence ID" value="NZ_SWDB01000014.1"/>
</dbReference>
<reference evidence="1 2" key="1">
    <citation type="submission" date="2019-04" db="EMBL/GenBank/DDBJ databases">
        <title>Thalassotalea guangxiensis sp. nov., isolated from sediment of the coastal wetland.</title>
        <authorList>
            <person name="Zheng S."/>
            <person name="Zhang D."/>
        </authorList>
    </citation>
    <scope>NUCLEOTIDE SEQUENCE [LARGE SCALE GENOMIC DNA]</scope>
    <source>
        <strain evidence="1 2">ZS-4</strain>
    </source>
</reference>
<dbReference type="Proteomes" id="UP000307999">
    <property type="component" value="Unassembled WGS sequence"/>
</dbReference>
<proteinExistence type="predicted"/>